<feature type="chain" id="PRO_5035203154" evidence="3">
    <location>
        <begin position="31"/>
        <end position="268"/>
    </location>
</feature>
<dbReference type="Gene3D" id="3.40.50.1110">
    <property type="entry name" value="SGNH hydrolase"/>
    <property type="match status" value="1"/>
</dbReference>
<name>A0A8J3TJL1_9ACTN</name>
<organism evidence="5 6">
    <name type="scientific">Planosporangium mesophilum</name>
    <dbReference type="NCBI Taxonomy" id="689768"/>
    <lineage>
        <taxon>Bacteria</taxon>
        <taxon>Bacillati</taxon>
        <taxon>Actinomycetota</taxon>
        <taxon>Actinomycetes</taxon>
        <taxon>Micromonosporales</taxon>
        <taxon>Micromonosporaceae</taxon>
        <taxon>Planosporangium</taxon>
    </lineage>
</organism>
<feature type="active site" description="Nucleophile" evidence="1">
    <location>
        <position position="42"/>
    </location>
</feature>
<gene>
    <name evidence="5" type="ORF">Pme01_54260</name>
</gene>
<feature type="active site" evidence="1">
    <location>
        <position position="249"/>
    </location>
</feature>
<evidence type="ECO:0000256" key="2">
    <source>
        <dbReference type="PIRSR" id="PIRSR637460-2"/>
    </source>
</evidence>
<evidence type="ECO:0000313" key="5">
    <source>
        <dbReference type="EMBL" id="GII25829.1"/>
    </source>
</evidence>
<feature type="domain" description="SGNH hydrolase-type esterase" evidence="4">
    <location>
        <begin position="38"/>
        <end position="254"/>
    </location>
</feature>
<dbReference type="SUPFAM" id="SSF52266">
    <property type="entry name" value="SGNH hydrolase"/>
    <property type="match status" value="1"/>
</dbReference>
<keyword evidence="6" id="KW-1185">Reference proteome</keyword>
<dbReference type="InterPro" id="IPR037460">
    <property type="entry name" value="SEST-like"/>
</dbReference>
<keyword evidence="3" id="KW-0732">Signal</keyword>
<comment type="caution">
    <text evidence="5">The sequence shown here is derived from an EMBL/GenBank/DDBJ whole genome shotgun (WGS) entry which is preliminary data.</text>
</comment>
<dbReference type="CDD" id="cd01823">
    <property type="entry name" value="SEST_like"/>
    <property type="match status" value="1"/>
</dbReference>
<evidence type="ECO:0000256" key="3">
    <source>
        <dbReference type="SAM" id="SignalP"/>
    </source>
</evidence>
<dbReference type="EMBL" id="BOON01000059">
    <property type="protein sequence ID" value="GII25829.1"/>
    <property type="molecule type" value="Genomic_DNA"/>
</dbReference>
<evidence type="ECO:0000259" key="4">
    <source>
        <dbReference type="Pfam" id="PF13472"/>
    </source>
</evidence>
<evidence type="ECO:0000256" key="1">
    <source>
        <dbReference type="PIRSR" id="PIRSR637460-1"/>
    </source>
</evidence>
<dbReference type="InterPro" id="IPR036514">
    <property type="entry name" value="SGNH_hydro_sf"/>
</dbReference>
<feature type="disulfide bond" evidence="2">
    <location>
        <begin position="59"/>
        <end position="84"/>
    </location>
</feature>
<dbReference type="PANTHER" id="PTHR37981">
    <property type="entry name" value="LIPASE 2"/>
    <property type="match status" value="1"/>
</dbReference>
<dbReference type="Proteomes" id="UP000599074">
    <property type="component" value="Unassembled WGS sequence"/>
</dbReference>
<dbReference type="PANTHER" id="PTHR37981:SF1">
    <property type="entry name" value="SGNH HYDROLASE-TYPE ESTERASE DOMAIN-CONTAINING PROTEIN"/>
    <property type="match status" value="1"/>
</dbReference>
<feature type="disulfide bond" evidence="2">
    <location>
        <begin position="183"/>
        <end position="230"/>
    </location>
</feature>
<dbReference type="RefSeq" id="WP_168118240.1">
    <property type="nucleotide sequence ID" value="NZ_BOON01000059.1"/>
</dbReference>
<proteinExistence type="predicted"/>
<feature type="disulfide bond" evidence="2">
    <location>
        <begin position="125"/>
        <end position="133"/>
    </location>
</feature>
<dbReference type="InterPro" id="IPR013830">
    <property type="entry name" value="SGNH_hydro"/>
</dbReference>
<sequence length="268" mass="28061">MHRARIVSIIVSLPATVGVVLALGATPVQAASNVRYVALGDSYSSGVGAGSYTSESGSCQRSTNAYPALWAAAKAPASYVSVACSGARTTDVTNSQLSALSTSTTLVSITIGGNDAGFANIMTTCALYGTRECVAAVQAAEDWARANLANVLRTVYNGITSRAPNARVVVLDYPVFYQLGVPCVGLSPESHAKIDEGINLLDDITRAEAQRHSRFVFGDVRNAFVGHQLCSGDKWLHALNFAELSVSYHPFASGQAGGYYPVFRTAAG</sequence>
<reference evidence="5" key="1">
    <citation type="submission" date="2021-01" db="EMBL/GenBank/DDBJ databases">
        <title>Whole genome shotgun sequence of Planosporangium mesophilum NBRC 109066.</title>
        <authorList>
            <person name="Komaki H."/>
            <person name="Tamura T."/>
        </authorList>
    </citation>
    <scope>NUCLEOTIDE SEQUENCE</scope>
    <source>
        <strain evidence="5">NBRC 109066</strain>
    </source>
</reference>
<keyword evidence="2" id="KW-1015">Disulfide bond</keyword>
<dbReference type="GO" id="GO:0019433">
    <property type="term" value="P:triglyceride catabolic process"/>
    <property type="evidence" value="ECO:0007669"/>
    <property type="project" value="TreeGrafter"/>
</dbReference>
<accession>A0A8J3TJL1</accession>
<dbReference type="GO" id="GO:0004806">
    <property type="term" value="F:triacylglycerol lipase activity"/>
    <property type="evidence" value="ECO:0007669"/>
    <property type="project" value="TreeGrafter"/>
</dbReference>
<protein>
    <submittedName>
        <fullName evidence="5">Lipase 1</fullName>
    </submittedName>
</protein>
<evidence type="ECO:0000313" key="6">
    <source>
        <dbReference type="Proteomes" id="UP000599074"/>
    </source>
</evidence>
<dbReference type="Pfam" id="PF13472">
    <property type="entry name" value="Lipase_GDSL_2"/>
    <property type="match status" value="1"/>
</dbReference>
<dbReference type="AlphaFoldDB" id="A0A8J3TJL1"/>
<feature type="signal peptide" evidence="3">
    <location>
        <begin position="1"/>
        <end position="30"/>
    </location>
</feature>